<evidence type="ECO:0000313" key="9">
    <source>
        <dbReference type="Proteomes" id="UP000234681"/>
    </source>
</evidence>
<dbReference type="PANTHER" id="PTHR46539">
    <property type="entry name" value="E3 UBIQUITIN-PROTEIN LIGASE ATL42"/>
    <property type="match status" value="1"/>
</dbReference>
<keyword evidence="7" id="KW-0472">Membrane</keyword>
<dbReference type="AlphaFoldDB" id="A6HDZ2"/>
<keyword evidence="4" id="KW-0863">Zinc-finger</keyword>
<dbReference type="EMBL" id="CH473948">
    <property type="protein sequence ID" value="EDM04247.1"/>
    <property type="molecule type" value="Genomic_DNA"/>
</dbReference>
<evidence type="ECO:0000256" key="5">
    <source>
        <dbReference type="ARBA" id="ARBA00022833"/>
    </source>
</evidence>
<accession>A6HDZ2</accession>
<sequence>MLKKTHSRSKSGKGSVKCTKNQSAIACFDQEAERHVFHKSCVDPWLSEHCTCPMCKLNILKALGIVPNLPCTDNVAFDMERLTRTQAVNRRSALGDLANDSSLGLEPLRTSGISPLPQDGELTPRTGEINIAVTR</sequence>
<evidence type="ECO:0000256" key="2">
    <source>
        <dbReference type="ARBA" id="ARBA00022692"/>
    </source>
</evidence>
<evidence type="ECO:0000256" key="6">
    <source>
        <dbReference type="ARBA" id="ARBA00022989"/>
    </source>
</evidence>
<dbReference type="Proteomes" id="UP000234681">
    <property type="component" value="Chromosome 10"/>
</dbReference>
<organism evidence="8 9">
    <name type="scientific">Rattus norvegicus</name>
    <name type="common">Rat</name>
    <dbReference type="NCBI Taxonomy" id="10116"/>
    <lineage>
        <taxon>Eukaryota</taxon>
        <taxon>Metazoa</taxon>
        <taxon>Chordata</taxon>
        <taxon>Craniata</taxon>
        <taxon>Vertebrata</taxon>
        <taxon>Euteleostomi</taxon>
        <taxon>Mammalia</taxon>
        <taxon>Eutheria</taxon>
        <taxon>Euarchontoglires</taxon>
        <taxon>Glires</taxon>
        <taxon>Rodentia</taxon>
        <taxon>Myomorpha</taxon>
        <taxon>Muroidea</taxon>
        <taxon>Muridae</taxon>
        <taxon>Murinae</taxon>
        <taxon>Rattus</taxon>
    </lineage>
</organism>
<dbReference type="GO" id="GO:0016020">
    <property type="term" value="C:membrane"/>
    <property type="evidence" value="ECO:0007669"/>
    <property type="project" value="UniProtKB-SubCell"/>
</dbReference>
<comment type="subcellular location">
    <subcellularLocation>
        <location evidence="1">Membrane</location>
    </subcellularLocation>
</comment>
<name>A6HDZ2_RAT</name>
<dbReference type="PANTHER" id="PTHR46539:SF28">
    <property type="entry name" value="RING FINGER PROTEIN 130"/>
    <property type="match status" value="1"/>
</dbReference>
<proteinExistence type="predicted"/>
<evidence type="ECO:0000313" key="8">
    <source>
        <dbReference type="EMBL" id="EDM04247.1"/>
    </source>
</evidence>
<reference evidence="8 9" key="1">
    <citation type="submission" date="2005-07" db="EMBL/GenBank/DDBJ databases">
        <authorList>
            <person name="Mural R.J."/>
            <person name="Li P.W."/>
            <person name="Adams M.D."/>
            <person name="Amanatides P.G."/>
            <person name="Baden-Tillson H."/>
            <person name="Barnstead M."/>
            <person name="Chin S.H."/>
            <person name="Dew I."/>
            <person name="Evans C.A."/>
            <person name="Ferriera S."/>
            <person name="Flanigan M."/>
            <person name="Fosler C."/>
            <person name="Glodek A."/>
            <person name="Gu Z."/>
            <person name="Holt R.A."/>
            <person name="Jennings D."/>
            <person name="Kraft C.L."/>
            <person name="Lu F."/>
            <person name="Nguyen T."/>
            <person name="Nusskern D.R."/>
            <person name="Pfannkoch C.M."/>
            <person name="Sitter C."/>
            <person name="Sutton G.G."/>
            <person name="Venter J.C."/>
            <person name="Wang Z."/>
            <person name="Woodage T."/>
            <person name="Zheng X.H."/>
            <person name="Zhong F."/>
        </authorList>
    </citation>
    <scope>NUCLEOTIDE SEQUENCE [LARGE SCALE GENOMIC DNA]</scope>
    <source>
        <strain>BN</strain>
        <strain evidence="9">Sprague-Dawley</strain>
    </source>
</reference>
<dbReference type="Gene3D" id="3.30.40.10">
    <property type="entry name" value="Zinc/RING finger domain, C3HC4 (zinc finger)"/>
    <property type="match status" value="1"/>
</dbReference>
<dbReference type="GO" id="GO:0008270">
    <property type="term" value="F:zinc ion binding"/>
    <property type="evidence" value="ECO:0007669"/>
    <property type="project" value="UniProtKB-KW"/>
</dbReference>
<keyword evidence="6" id="KW-1133">Transmembrane helix</keyword>
<protein>
    <submittedName>
        <fullName evidence="8">Goliath, isoform CRA_d</fullName>
    </submittedName>
</protein>
<evidence type="ECO:0000256" key="4">
    <source>
        <dbReference type="ARBA" id="ARBA00022771"/>
    </source>
</evidence>
<dbReference type="InterPro" id="IPR013083">
    <property type="entry name" value="Znf_RING/FYVE/PHD"/>
</dbReference>
<gene>
    <name evidence="8" type="primary">LOC652955</name>
    <name evidence="8" type="ORF">rCG_33962</name>
</gene>
<keyword evidence="5" id="KW-0862">Zinc</keyword>
<keyword evidence="2" id="KW-0812">Transmembrane</keyword>
<evidence type="ECO:0000256" key="3">
    <source>
        <dbReference type="ARBA" id="ARBA00022723"/>
    </source>
</evidence>
<dbReference type="SUPFAM" id="SSF57850">
    <property type="entry name" value="RING/U-box"/>
    <property type="match status" value="1"/>
</dbReference>
<evidence type="ECO:0000256" key="1">
    <source>
        <dbReference type="ARBA" id="ARBA00004370"/>
    </source>
</evidence>
<keyword evidence="3" id="KW-0479">Metal-binding</keyword>
<evidence type="ECO:0000256" key="7">
    <source>
        <dbReference type="ARBA" id="ARBA00023136"/>
    </source>
</evidence>